<evidence type="ECO:0000256" key="2">
    <source>
        <dbReference type="ARBA" id="ARBA00022723"/>
    </source>
</evidence>
<proteinExistence type="predicted"/>
<feature type="domain" description="2Fe-2S ferredoxin-type" evidence="5">
    <location>
        <begin position="4"/>
        <end position="68"/>
    </location>
</feature>
<dbReference type="PANTHER" id="PTHR44379:SF2">
    <property type="entry name" value="BLR6218 PROTEIN"/>
    <property type="match status" value="1"/>
</dbReference>
<dbReference type="Proteomes" id="UP001595530">
    <property type="component" value="Unassembled WGS sequence"/>
</dbReference>
<sequence>MIHVNVNGKSYPVKVEPDTPVLWVLREHLNLASTKFGCSAALCGACAVHLDGNSPNSFSYNEERPHDALESLPQCYIANSCSHGKILFLKST</sequence>
<keyword evidence="7" id="KW-1185">Reference proteome</keyword>
<dbReference type="PANTHER" id="PTHR44379">
    <property type="entry name" value="OXIDOREDUCTASE WITH IRON-SULFUR SUBUNIT"/>
    <property type="match status" value="1"/>
</dbReference>
<dbReference type="Gene3D" id="3.10.20.30">
    <property type="match status" value="1"/>
</dbReference>
<evidence type="ECO:0000313" key="7">
    <source>
        <dbReference type="Proteomes" id="UP001595530"/>
    </source>
</evidence>
<keyword evidence="4" id="KW-0411">Iron-sulfur</keyword>
<comment type="caution">
    <text evidence="6">The sequence shown here is derived from an EMBL/GenBank/DDBJ whole genome shotgun (WGS) entry which is preliminary data.</text>
</comment>
<evidence type="ECO:0000259" key="5">
    <source>
        <dbReference type="Pfam" id="PF00111"/>
    </source>
</evidence>
<dbReference type="InterPro" id="IPR036010">
    <property type="entry name" value="2Fe-2S_ferredoxin-like_sf"/>
</dbReference>
<evidence type="ECO:0000256" key="1">
    <source>
        <dbReference type="ARBA" id="ARBA00022714"/>
    </source>
</evidence>
<dbReference type="InterPro" id="IPR001041">
    <property type="entry name" value="2Fe-2S_ferredoxin-type"/>
</dbReference>
<dbReference type="EMBL" id="JBHRTP010000036">
    <property type="protein sequence ID" value="MFC3108685.1"/>
    <property type="molecule type" value="Genomic_DNA"/>
</dbReference>
<dbReference type="InterPro" id="IPR012675">
    <property type="entry name" value="Beta-grasp_dom_sf"/>
</dbReference>
<keyword evidence="1" id="KW-0001">2Fe-2S</keyword>
<gene>
    <name evidence="6" type="ORF">ACFOFO_12050</name>
</gene>
<dbReference type="InterPro" id="IPR006058">
    <property type="entry name" value="2Fe2S_fd_BS"/>
</dbReference>
<name>A0ABV7F3U4_9BURK</name>
<dbReference type="SUPFAM" id="SSF54292">
    <property type="entry name" value="2Fe-2S ferredoxin-like"/>
    <property type="match status" value="1"/>
</dbReference>
<dbReference type="InterPro" id="IPR051452">
    <property type="entry name" value="Diverse_Oxidoreductases"/>
</dbReference>
<accession>A0ABV7F3U4</accession>
<dbReference type="CDD" id="cd00207">
    <property type="entry name" value="fer2"/>
    <property type="match status" value="1"/>
</dbReference>
<keyword evidence="2" id="KW-0479">Metal-binding</keyword>
<reference evidence="7" key="1">
    <citation type="journal article" date="2019" name="Int. J. Syst. Evol. Microbiol.">
        <title>The Global Catalogue of Microorganisms (GCM) 10K type strain sequencing project: providing services to taxonomists for standard genome sequencing and annotation.</title>
        <authorList>
            <consortium name="The Broad Institute Genomics Platform"/>
            <consortium name="The Broad Institute Genome Sequencing Center for Infectious Disease"/>
            <person name="Wu L."/>
            <person name="Ma J."/>
        </authorList>
    </citation>
    <scope>NUCLEOTIDE SEQUENCE [LARGE SCALE GENOMIC DNA]</scope>
    <source>
        <strain evidence="7">KCTC 42986</strain>
    </source>
</reference>
<dbReference type="Pfam" id="PF00111">
    <property type="entry name" value="Fer2"/>
    <property type="match status" value="1"/>
</dbReference>
<evidence type="ECO:0000256" key="4">
    <source>
        <dbReference type="ARBA" id="ARBA00023014"/>
    </source>
</evidence>
<evidence type="ECO:0000256" key="3">
    <source>
        <dbReference type="ARBA" id="ARBA00023004"/>
    </source>
</evidence>
<protein>
    <submittedName>
        <fullName evidence="6">(2Fe-2S)-binding protein</fullName>
    </submittedName>
</protein>
<dbReference type="RefSeq" id="WP_390327976.1">
    <property type="nucleotide sequence ID" value="NZ_JBHRTP010000036.1"/>
</dbReference>
<evidence type="ECO:0000313" key="6">
    <source>
        <dbReference type="EMBL" id="MFC3108685.1"/>
    </source>
</evidence>
<dbReference type="PROSITE" id="PS00197">
    <property type="entry name" value="2FE2S_FER_1"/>
    <property type="match status" value="1"/>
</dbReference>
<organism evidence="6 7">
    <name type="scientific">Undibacterium arcticum</name>
    <dbReference type="NCBI Taxonomy" id="1762892"/>
    <lineage>
        <taxon>Bacteria</taxon>
        <taxon>Pseudomonadati</taxon>
        <taxon>Pseudomonadota</taxon>
        <taxon>Betaproteobacteria</taxon>
        <taxon>Burkholderiales</taxon>
        <taxon>Oxalobacteraceae</taxon>
        <taxon>Undibacterium</taxon>
    </lineage>
</organism>
<keyword evidence="3" id="KW-0408">Iron</keyword>